<evidence type="ECO:0000313" key="1">
    <source>
        <dbReference type="EMBL" id="VAW69588.1"/>
    </source>
</evidence>
<dbReference type="SUPFAM" id="SSF81901">
    <property type="entry name" value="HCP-like"/>
    <property type="match status" value="1"/>
</dbReference>
<dbReference type="InterPro" id="IPR052945">
    <property type="entry name" value="Mitotic_Regulator"/>
</dbReference>
<dbReference type="EMBL" id="UOFI01000168">
    <property type="protein sequence ID" value="VAW69588.1"/>
    <property type="molecule type" value="Genomic_DNA"/>
</dbReference>
<organism evidence="1">
    <name type="scientific">hydrothermal vent metagenome</name>
    <dbReference type="NCBI Taxonomy" id="652676"/>
    <lineage>
        <taxon>unclassified sequences</taxon>
        <taxon>metagenomes</taxon>
        <taxon>ecological metagenomes</taxon>
    </lineage>
</organism>
<dbReference type="SMART" id="SM00671">
    <property type="entry name" value="SEL1"/>
    <property type="match status" value="3"/>
</dbReference>
<dbReference type="PANTHER" id="PTHR43628:SF1">
    <property type="entry name" value="CHITIN SYNTHASE REGULATORY FACTOR 2-RELATED"/>
    <property type="match status" value="1"/>
</dbReference>
<evidence type="ECO:0008006" key="2">
    <source>
        <dbReference type="Google" id="ProtNLM"/>
    </source>
</evidence>
<dbReference type="PANTHER" id="PTHR43628">
    <property type="entry name" value="ACTIVATOR OF C KINASE PROTEIN 1-RELATED"/>
    <property type="match status" value="1"/>
</dbReference>
<accession>A0A3B0XMR6</accession>
<proteinExistence type="predicted"/>
<dbReference type="AlphaFoldDB" id="A0A3B0XMR6"/>
<name>A0A3B0XMR6_9ZZZZ</name>
<gene>
    <name evidence="1" type="ORF">MNBD_GAMMA09-2540</name>
</gene>
<dbReference type="Gene3D" id="1.25.40.10">
    <property type="entry name" value="Tetratricopeptide repeat domain"/>
    <property type="match status" value="1"/>
</dbReference>
<sequence length="211" mass="24768">MRHKHYAINFISLRISKLCLFVLLFQSGNLLAVSWDEVYQAKSKYEKHVKIVQLAQLEDSRAQFVLSHHYRLGEHVQKDGNKANEWLFKSANNGYAEAEYMLASSYNTPRYNFSLDYEQSVMWLKRAAKQGHLDAQYELGEQYHVGLGVERDLILSYIWLNLASRSNRFLATRSRLMVKDEMTDQQIKTADAQLPEYFKRYADNNNMRNAQ</sequence>
<dbReference type="InterPro" id="IPR006597">
    <property type="entry name" value="Sel1-like"/>
</dbReference>
<protein>
    <recommendedName>
        <fullName evidence="2">Sel1 repeat family protein</fullName>
    </recommendedName>
</protein>
<reference evidence="1" key="1">
    <citation type="submission" date="2018-06" db="EMBL/GenBank/DDBJ databases">
        <authorList>
            <person name="Zhirakovskaya E."/>
        </authorList>
    </citation>
    <scope>NUCLEOTIDE SEQUENCE</scope>
</reference>
<dbReference type="Pfam" id="PF08238">
    <property type="entry name" value="Sel1"/>
    <property type="match status" value="3"/>
</dbReference>
<dbReference type="InterPro" id="IPR011990">
    <property type="entry name" value="TPR-like_helical_dom_sf"/>
</dbReference>